<dbReference type="InterPro" id="IPR025737">
    <property type="entry name" value="FApF"/>
</dbReference>
<feature type="signal peptide" evidence="1">
    <location>
        <begin position="1"/>
        <end position="38"/>
    </location>
</feature>
<evidence type="ECO:0000313" key="3">
    <source>
        <dbReference type="Proteomes" id="UP001556196"/>
    </source>
</evidence>
<accession>A0ABV3R2G0</accession>
<name>A0ABV3R2G0_9HYPH</name>
<keyword evidence="1" id="KW-0732">Signal</keyword>
<dbReference type="Pfam" id="PF13557">
    <property type="entry name" value="Phenol_MetA_deg"/>
    <property type="match status" value="1"/>
</dbReference>
<evidence type="ECO:0000313" key="2">
    <source>
        <dbReference type="EMBL" id="MEW9807527.1"/>
    </source>
</evidence>
<reference evidence="2 3" key="1">
    <citation type="submission" date="2024-06" db="EMBL/GenBank/DDBJ databases">
        <authorList>
            <person name="Tuo L."/>
        </authorList>
    </citation>
    <scope>NUCLEOTIDE SEQUENCE [LARGE SCALE GENOMIC DNA]</scope>
    <source>
        <strain evidence="2 3">ZMM04-5</strain>
    </source>
</reference>
<feature type="chain" id="PRO_5046122154" evidence="1">
    <location>
        <begin position="39"/>
        <end position="332"/>
    </location>
</feature>
<protein>
    <submittedName>
        <fullName evidence="2">Transporter</fullName>
    </submittedName>
</protein>
<organism evidence="2 3">
    <name type="scientific">Mesorhizobium marinum</name>
    <dbReference type="NCBI Taxonomy" id="3228790"/>
    <lineage>
        <taxon>Bacteria</taxon>
        <taxon>Pseudomonadati</taxon>
        <taxon>Pseudomonadota</taxon>
        <taxon>Alphaproteobacteria</taxon>
        <taxon>Hyphomicrobiales</taxon>
        <taxon>Phyllobacteriaceae</taxon>
        <taxon>Mesorhizobium</taxon>
    </lineage>
</organism>
<dbReference type="RefSeq" id="WP_367724708.1">
    <property type="nucleotide sequence ID" value="NZ_JBFOCI010000005.1"/>
</dbReference>
<dbReference type="EMBL" id="JBFOCI010000005">
    <property type="protein sequence ID" value="MEW9807527.1"/>
    <property type="molecule type" value="Genomic_DNA"/>
</dbReference>
<proteinExistence type="predicted"/>
<dbReference type="Proteomes" id="UP001556196">
    <property type="component" value="Unassembled WGS sequence"/>
</dbReference>
<sequence length="332" mass="34612">MRRERQTASPANRYRLPLAWAVGSALALSVLAAAPANAAESGVGFYLLGSKGPMAGIVPPPGAYIQNDLYFYSGSAGANRDLPIGGQIVANIDAHAYINLTTGVWSTEWQVLGGNVALLGILPIGSQDVSAAVSIPNVGLGAAVDDDVFTIGDPVLGAQIGWHSGNFHWNVGALVNVPVGDYQQGEIANVAFNRWGADLSAALTWLDPDTGIDLSGAIGFTFNGENPDTDYTTGTEFHAEWALSKNFTQAFSAGLVGYYYQQITGDSGEGANLGDFKGRVAALGATAAYNFQVGATPVSFRAKVYHEFAAENRLEGNAGYLTLSFPIGAGAN</sequence>
<keyword evidence="3" id="KW-1185">Reference proteome</keyword>
<evidence type="ECO:0000256" key="1">
    <source>
        <dbReference type="SAM" id="SignalP"/>
    </source>
</evidence>
<gene>
    <name evidence="2" type="ORF">ABUE31_16175</name>
</gene>
<comment type="caution">
    <text evidence="2">The sequence shown here is derived from an EMBL/GenBank/DDBJ whole genome shotgun (WGS) entry which is preliminary data.</text>
</comment>